<dbReference type="PANTHER" id="PTHR21011:SF1">
    <property type="entry name" value="SMALL RIBOSOMAL SUBUNIT PROTEIN BS6M"/>
    <property type="match status" value="1"/>
</dbReference>
<dbReference type="EMBL" id="JAUOZU010000006">
    <property type="protein sequence ID" value="MDO6963664.1"/>
    <property type="molecule type" value="Genomic_DNA"/>
</dbReference>
<dbReference type="InterPro" id="IPR014717">
    <property type="entry name" value="Transl_elong_EF1B/ribsomal_bS6"/>
</dbReference>
<keyword evidence="9" id="KW-1185">Reference proteome</keyword>
<dbReference type="PANTHER" id="PTHR21011">
    <property type="entry name" value="MITOCHONDRIAL 28S RIBOSOMAL PROTEIN S6"/>
    <property type="match status" value="1"/>
</dbReference>
<protein>
    <recommendedName>
        <fullName evidence="5 6">Small ribosomal subunit protein bS6</fullName>
    </recommendedName>
</protein>
<comment type="similarity">
    <text evidence="1 6">Belongs to the bacterial ribosomal protein bS6 family.</text>
</comment>
<dbReference type="Proteomes" id="UP001174932">
    <property type="component" value="Unassembled WGS sequence"/>
</dbReference>
<keyword evidence="2 6" id="KW-0689">Ribosomal protein</keyword>
<comment type="function">
    <text evidence="4 6">Binds together with bS18 to 16S ribosomal RNA.</text>
</comment>
<evidence type="ECO:0000313" key="8">
    <source>
        <dbReference type="EMBL" id="MDO6963664.1"/>
    </source>
</evidence>
<keyword evidence="6" id="KW-0699">rRNA-binding</keyword>
<reference evidence="8" key="1">
    <citation type="journal article" date="2015" name="Int. J. Syst. Evol. Microbiol.">
        <title>Rhizobium alvei sp. nov., isolated from a freshwater river.</title>
        <authorList>
            <person name="Sheu S.Y."/>
            <person name="Huang H.W."/>
            <person name="Young C.C."/>
            <person name="Chen W.M."/>
        </authorList>
    </citation>
    <scope>NUCLEOTIDE SEQUENCE</scope>
    <source>
        <strain evidence="8">TNR-22</strain>
    </source>
</reference>
<reference evidence="8" key="2">
    <citation type="submission" date="2023-07" db="EMBL/GenBank/DDBJ databases">
        <authorList>
            <person name="Shen H."/>
        </authorList>
    </citation>
    <scope>NUCLEOTIDE SEQUENCE</scope>
    <source>
        <strain evidence="8">TNR-22</strain>
    </source>
</reference>
<evidence type="ECO:0000256" key="7">
    <source>
        <dbReference type="SAM" id="MobiDB-lite"/>
    </source>
</evidence>
<dbReference type="CDD" id="cd00473">
    <property type="entry name" value="bS6"/>
    <property type="match status" value="1"/>
</dbReference>
<evidence type="ECO:0000256" key="6">
    <source>
        <dbReference type="HAMAP-Rule" id="MF_00360"/>
    </source>
</evidence>
<proteinExistence type="inferred from homology"/>
<accession>A0ABT8YIZ0</accession>
<keyword evidence="6" id="KW-0694">RNA-binding</keyword>
<evidence type="ECO:0000256" key="4">
    <source>
        <dbReference type="ARBA" id="ARBA00035104"/>
    </source>
</evidence>
<keyword evidence="3 6" id="KW-0687">Ribonucleoprotein</keyword>
<dbReference type="InterPro" id="IPR000529">
    <property type="entry name" value="Ribosomal_bS6"/>
</dbReference>
<evidence type="ECO:0000313" key="9">
    <source>
        <dbReference type="Proteomes" id="UP001174932"/>
    </source>
</evidence>
<feature type="region of interest" description="Disordered" evidence="7">
    <location>
        <begin position="96"/>
        <end position="142"/>
    </location>
</feature>
<comment type="caution">
    <text evidence="8">The sequence shown here is derived from an EMBL/GenBank/DDBJ whole genome shotgun (WGS) entry which is preliminary data.</text>
</comment>
<dbReference type="HAMAP" id="MF_00360">
    <property type="entry name" value="Ribosomal_bS6"/>
    <property type="match status" value="1"/>
</dbReference>
<dbReference type="GO" id="GO:0005840">
    <property type="term" value="C:ribosome"/>
    <property type="evidence" value="ECO:0007669"/>
    <property type="project" value="UniProtKB-KW"/>
</dbReference>
<evidence type="ECO:0000256" key="3">
    <source>
        <dbReference type="ARBA" id="ARBA00023274"/>
    </source>
</evidence>
<gene>
    <name evidence="6 8" type="primary">rpsF</name>
    <name evidence="8" type="ORF">Q4481_06825</name>
</gene>
<dbReference type="InterPro" id="IPR035980">
    <property type="entry name" value="Ribosomal_bS6_sf"/>
</dbReference>
<dbReference type="Pfam" id="PF01250">
    <property type="entry name" value="Ribosomal_S6"/>
    <property type="match status" value="1"/>
</dbReference>
<dbReference type="NCBIfam" id="TIGR00166">
    <property type="entry name" value="S6"/>
    <property type="match status" value="1"/>
</dbReference>
<dbReference type="SUPFAM" id="SSF54995">
    <property type="entry name" value="Ribosomal protein S6"/>
    <property type="match status" value="1"/>
</dbReference>
<evidence type="ECO:0000256" key="5">
    <source>
        <dbReference type="ARBA" id="ARBA00035294"/>
    </source>
</evidence>
<name>A0ABT8YIZ0_9HYPH</name>
<evidence type="ECO:0000256" key="2">
    <source>
        <dbReference type="ARBA" id="ARBA00022980"/>
    </source>
</evidence>
<dbReference type="InterPro" id="IPR020814">
    <property type="entry name" value="Ribosomal_S6_plastid/chlpt"/>
</dbReference>
<sequence length="142" mass="16705">MALYEHIFLARQDIAAPQVDALVETYKGVIEANGGKVGRIENWGLKSLTYRIKKNRKAFYVLMDVDAPAAAMQEVERQQRYNEDILRFMTVKVEAHEEGPSAMMQKRDRDDRPRREDGDRPFRPREDRPRRDGDRPFRPRES</sequence>
<evidence type="ECO:0000256" key="1">
    <source>
        <dbReference type="ARBA" id="ARBA00009512"/>
    </source>
</evidence>
<dbReference type="RefSeq" id="WP_304375579.1">
    <property type="nucleotide sequence ID" value="NZ_JAUOZU010000006.1"/>
</dbReference>
<dbReference type="Gene3D" id="3.30.70.60">
    <property type="match status" value="1"/>
</dbReference>
<organism evidence="8 9">
    <name type="scientific">Rhizobium alvei</name>
    <dbReference type="NCBI Taxonomy" id="1132659"/>
    <lineage>
        <taxon>Bacteria</taxon>
        <taxon>Pseudomonadati</taxon>
        <taxon>Pseudomonadota</taxon>
        <taxon>Alphaproteobacteria</taxon>
        <taxon>Hyphomicrobiales</taxon>
        <taxon>Rhizobiaceae</taxon>
        <taxon>Rhizobium/Agrobacterium group</taxon>
        <taxon>Rhizobium</taxon>
    </lineage>
</organism>